<reference evidence="1 2" key="1">
    <citation type="submission" date="2019-12" db="EMBL/GenBank/DDBJ databases">
        <title>Defluviitalea raffinosedens, isolated from a biogas fermenter, genome sequencing and characterization.</title>
        <authorList>
            <person name="Rettenmaier R."/>
            <person name="Schneider M."/>
            <person name="Neuhaus K."/>
            <person name="Liebl W."/>
            <person name="Zverlov V."/>
        </authorList>
    </citation>
    <scope>NUCLEOTIDE SEQUENCE [LARGE SCALE GENOMIC DNA]</scope>
    <source>
        <strain evidence="1 2">249c-K6</strain>
    </source>
</reference>
<organism evidence="1 2">
    <name type="scientific">Defluviitalea raffinosedens</name>
    <dbReference type="NCBI Taxonomy" id="1450156"/>
    <lineage>
        <taxon>Bacteria</taxon>
        <taxon>Bacillati</taxon>
        <taxon>Bacillota</taxon>
        <taxon>Clostridia</taxon>
        <taxon>Lachnospirales</taxon>
        <taxon>Defluviitaleaceae</taxon>
        <taxon>Defluviitalea</taxon>
    </lineage>
</organism>
<gene>
    <name evidence="1" type="ORF">GND95_01340</name>
</gene>
<evidence type="ECO:0000313" key="2">
    <source>
        <dbReference type="Proteomes" id="UP000483018"/>
    </source>
</evidence>
<comment type="caution">
    <text evidence="1">The sequence shown here is derived from an EMBL/GenBank/DDBJ whole genome shotgun (WGS) entry which is preliminary data.</text>
</comment>
<protein>
    <submittedName>
        <fullName evidence="1">Uncharacterized protein</fullName>
    </submittedName>
</protein>
<keyword evidence="2" id="KW-1185">Reference proteome</keyword>
<accession>A0A7C8LL69</accession>
<proteinExistence type="predicted"/>
<dbReference type="RefSeq" id="WP_158739018.1">
    <property type="nucleotide sequence ID" value="NZ_WSLF01000001.1"/>
</dbReference>
<dbReference type="OrthoDB" id="2062385at2"/>
<dbReference type="EMBL" id="WSLF01000001">
    <property type="protein sequence ID" value="KAE9637104.1"/>
    <property type="molecule type" value="Genomic_DNA"/>
</dbReference>
<sequence length="74" mass="8798">MIMLKGDDHLNNNTLESLKEMYEQGYRCIRTENENGTMKIYLKNFETEKTDTIFTNNQEEMSQISQYIHSVREG</sequence>
<evidence type="ECO:0000313" key="1">
    <source>
        <dbReference type="EMBL" id="KAE9637104.1"/>
    </source>
</evidence>
<dbReference type="Proteomes" id="UP000483018">
    <property type="component" value="Unassembled WGS sequence"/>
</dbReference>
<dbReference type="AlphaFoldDB" id="A0A7C8LL69"/>
<name>A0A7C8LL69_9FIRM</name>